<feature type="domain" description="Reverse transcriptase Ty1/copia-type" evidence="1">
    <location>
        <begin position="44"/>
        <end position="126"/>
    </location>
</feature>
<protein>
    <recommendedName>
        <fullName evidence="1">Reverse transcriptase Ty1/copia-type domain-containing protein</fullName>
    </recommendedName>
</protein>
<proteinExistence type="predicted"/>
<dbReference type="AlphaFoldDB" id="A0A6A6LM96"/>
<dbReference type="Pfam" id="PF07727">
    <property type="entry name" value="RVT_2"/>
    <property type="match status" value="1"/>
</dbReference>
<keyword evidence="3" id="KW-1185">Reference proteome</keyword>
<gene>
    <name evidence="2" type="ORF">GH714_026406</name>
</gene>
<organism evidence="2 3">
    <name type="scientific">Hevea brasiliensis</name>
    <name type="common">Para rubber tree</name>
    <name type="synonym">Siphonia brasiliensis</name>
    <dbReference type="NCBI Taxonomy" id="3981"/>
    <lineage>
        <taxon>Eukaryota</taxon>
        <taxon>Viridiplantae</taxon>
        <taxon>Streptophyta</taxon>
        <taxon>Embryophyta</taxon>
        <taxon>Tracheophyta</taxon>
        <taxon>Spermatophyta</taxon>
        <taxon>Magnoliopsida</taxon>
        <taxon>eudicotyledons</taxon>
        <taxon>Gunneridae</taxon>
        <taxon>Pentapetalae</taxon>
        <taxon>rosids</taxon>
        <taxon>fabids</taxon>
        <taxon>Malpighiales</taxon>
        <taxon>Euphorbiaceae</taxon>
        <taxon>Crotonoideae</taxon>
        <taxon>Micrandreae</taxon>
        <taxon>Hevea</taxon>
    </lineage>
</organism>
<dbReference type="Proteomes" id="UP000467840">
    <property type="component" value="Chromosome 4"/>
</dbReference>
<reference evidence="2 3" key="1">
    <citation type="journal article" date="2020" name="Mol. Plant">
        <title>The Chromosome-Based Rubber Tree Genome Provides New Insights into Spurge Genome Evolution and Rubber Biosynthesis.</title>
        <authorList>
            <person name="Liu J."/>
            <person name="Shi C."/>
            <person name="Shi C.C."/>
            <person name="Li W."/>
            <person name="Zhang Q.J."/>
            <person name="Zhang Y."/>
            <person name="Li K."/>
            <person name="Lu H.F."/>
            <person name="Shi C."/>
            <person name="Zhu S.T."/>
            <person name="Xiao Z.Y."/>
            <person name="Nan H."/>
            <person name="Yue Y."/>
            <person name="Zhu X.G."/>
            <person name="Wu Y."/>
            <person name="Hong X.N."/>
            <person name="Fan G.Y."/>
            <person name="Tong Y."/>
            <person name="Zhang D."/>
            <person name="Mao C.L."/>
            <person name="Liu Y.L."/>
            <person name="Hao S.J."/>
            <person name="Liu W.Q."/>
            <person name="Lv M.Q."/>
            <person name="Zhang H.B."/>
            <person name="Liu Y."/>
            <person name="Hu-Tang G.R."/>
            <person name="Wang J.P."/>
            <person name="Wang J.H."/>
            <person name="Sun Y.H."/>
            <person name="Ni S.B."/>
            <person name="Chen W.B."/>
            <person name="Zhang X.C."/>
            <person name="Jiao Y.N."/>
            <person name="Eichler E.E."/>
            <person name="Li G.H."/>
            <person name="Liu X."/>
            <person name="Gao L.Z."/>
        </authorList>
    </citation>
    <scope>NUCLEOTIDE SEQUENCE [LARGE SCALE GENOMIC DNA]</scope>
    <source>
        <strain evidence="3">cv. GT1</strain>
        <tissue evidence="2">Leaf</tissue>
    </source>
</reference>
<evidence type="ECO:0000259" key="1">
    <source>
        <dbReference type="Pfam" id="PF07727"/>
    </source>
</evidence>
<comment type="caution">
    <text evidence="2">The sequence shown here is derived from an EMBL/GenBank/DDBJ whole genome shotgun (WGS) entry which is preliminary data.</text>
</comment>
<evidence type="ECO:0000313" key="2">
    <source>
        <dbReference type="EMBL" id="KAF2301565.1"/>
    </source>
</evidence>
<evidence type="ECO:0000313" key="3">
    <source>
        <dbReference type="Proteomes" id="UP000467840"/>
    </source>
</evidence>
<dbReference type="EMBL" id="JAAGAX010000010">
    <property type="protein sequence ID" value="KAF2301565.1"/>
    <property type="molecule type" value="Genomic_DNA"/>
</dbReference>
<dbReference type="InterPro" id="IPR013103">
    <property type="entry name" value="RVT_2"/>
</dbReference>
<sequence>MLPPAHLQDYEIGDDKDLDDDDKENVSSYVFFADCDPTNKDGDTTIVYLYVDDLIFTGNYSKLLSEFKEAIIAQFEMTDMGLMSYFLGIEVKQTNGSIFISQGRYAQDVLKKFKLKACKPILTPVEERLKLVKDGSGDLVDATNFRRLVGCFREAMLEVNQVAHRLQFLIHEELSRSNLHASWISQASRKASNLLASQSAKL</sequence>
<name>A0A6A6LM96_HEVBR</name>
<accession>A0A6A6LM96</accession>